<dbReference type="AlphaFoldDB" id="A0AAV4WZN1"/>
<feature type="domain" description="Reverse transcriptase" evidence="1">
    <location>
        <begin position="1"/>
        <end position="158"/>
    </location>
</feature>
<dbReference type="InterPro" id="IPR000477">
    <property type="entry name" value="RT_dom"/>
</dbReference>
<proteinExistence type="predicted"/>
<dbReference type="GO" id="GO:0071897">
    <property type="term" value="P:DNA biosynthetic process"/>
    <property type="evidence" value="ECO:0007669"/>
    <property type="project" value="UniProtKB-ARBA"/>
</dbReference>
<accession>A0AAV4WZN1</accession>
<sequence>MPLVRCRTRPSDCLAAIGVGPIFLDLIIDTYSNCTTSVLTNDSSTAAISIKCGVKQGCPLSGLMFNLCIDPVLRAIQGNASEHLILAYADDLVLIADSPLQLQDNLDLVFQSLARLSLYLNPSKCKSLHICGSPPAGVRRSKVKLLRLCPLLLPAHIS</sequence>
<dbReference type="Proteomes" id="UP001054837">
    <property type="component" value="Unassembled WGS sequence"/>
</dbReference>
<gene>
    <name evidence="2" type="primary">PO22_2</name>
    <name evidence="2" type="ORF">CDAR_382701</name>
</gene>
<protein>
    <submittedName>
        <fullName evidence="2">Retrovirus-related Pol polyprotein from type-1 retrotransposable element R2</fullName>
    </submittedName>
</protein>
<dbReference type="PANTHER" id="PTHR47027:SF20">
    <property type="entry name" value="REVERSE TRANSCRIPTASE-LIKE PROTEIN WITH RNA-DIRECTED DNA POLYMERASE DOMAIN"/>
    <property type="match status" value="1"/>
</dbReference>
<evidence type="ECO:0000313" key="2">
    <source>
        <dbReference type="EMBL" id="GIY87773.1"/>
    </source>
</evidence>
<dbReference type="Gene3D" id="3.30.70.270">
    <property type="match status" value="1"/>
</dbReference>
<evidence type="ECO:0000259" key="1">
    <source>
        <dbReference type="PROSITE" id="PS50878"/>
    </source>
</evidence>
<name>A0AAV4WZN1_9ARAC</name>
<dbReference type="Pfam" id="PF00078">
    <property type="entry name" value="RVT_1"/>
    <property type="match status" value="1"/>
</dbReference>
<dbReference type="InterPro" id="IPR043128">
    <property type="entry name" value="Rev_trsase/Diguanyl_cyclase"/>
</dbReference>
<dbReference type="SUPFAM" id="SSF56672">
    <property type="entry name" value="DNA/RNA polymerases"/>
    <property type="match status" value="1"/>
</dbReference>
<comment type="caution">
    <text evidence="2">The sequence shown here is derived from an EMBL/GenBank/DDBJ whole genome shotgun (WGS) entry which is preliminary data.</text>
</comment>
<keyword evidence="3" id="KW-1185">Reference proteome</keyword>
<evidence type="ECO:0000313" key="3">
    <source>
        <dbReference type="Proteomes" id="UP001054837"/>
    </source>
</evidence>
<organism evidence="2 3">
    <name type="scientific">Caerostris darwini</name>
    <dbReference type="NCBI Taxonomy" id="1538125"/>
    <lineage>
        <taxon>Eukaryota</taxon>
        <taxon>Metazoa</taxon>
        <taxon>Ecdysozoa</taxon>
        <taxon>Arthropoda</taxon>
        <taxon>Chelicerata</taxon>
        <taxon>Arachnida</taxon>
        <taxon>Araneae</taxon>
        <taxon>Araneomorphae</taxon>
        <taxon>Entelegynae</taxon>
        <taxon>Araneoidea</taxon>
        <taxon>Araneidae</taxon>
        <taxon>Caerostris</taxon>
    </lineage>
</organism>
<dbReference type="PROSITE" id="PS50878">
    <property type="entry name" value="RT_POL"/>
    <property type="match status" value="1"/>
</dbReference>
<dbReference type="PANTHER" id="PTHR47027">
    <property type="entry name" value="REVERSE TRANSCRIPTASE DOMAIN-CONTAINING PROTEIN"/>
    <property type="match status" value="1"/>
</dbReference>
<dbReference type="InterPro" id="IPR043502">
    <property type="entry name" value="DNA/RNA_pol_sf"/>
</dbReference>
<reference evidence="2 3" key="1">
    <citation type="submission" date="2021-06" db="EMBL/GenBank/DDBJ databases">
        <title>Caerostris darwini draft genome.</title>
        <authorList>
            <person name="Kono N."/>
            <person name="Arakawa K."/>
        </authorList>
    </citation>
    <scope>NUCLEOTIDE SEQUENCE [LARGE SCALE GENOMIC DNA]</scope>
</reference>
<dbReference type="EMBL" id="BPLQ01015381">
    <property type="protein sequence ID" value="GIY87773.1"/>
    <property type="molecule type" value="Genomic_DNA"/>
</dbReference>